<dbReference type="GO" id="GO:0004674">
    <property type="term" value="F:protein serine/threonine kinase activity"/>
    <property type="evidence" value="ECO:0007669"/>
    <property type="project" value="UniProtKB-KW"/>
</dbReference>
<evidence type="ECO:0000256" key="5">
    <source>
        <dbReference type="ARBA" id="ARBA00022777"/>
    </source>
</evidence>
<evidence type="ECO:0000259" key="12">
    <source>
        <dbReference type="PROSITE" id="PS50011"/>
    </source>
</evidence>
<dbReference type="InterPro" id="IPR030616">
    <property type="entry name" value="Aur-like"/>
</dbReference>
<dbReference type="Gene3D" id="1.10.510.10">
    <property type="entry name" value="Transferase(Phosphotransferase) domain 1"/>
    <property type="match status" value="1"/>
</dbReference>
<dbReference type="SUPFAM" id="SSF56112">
    <property type="entry name" value="Protein kinase-like (PK-like)"/>
    <property type="match status" value="1"/>
</dbReference>
<dbReference type="FunFam" id="1.10.510.10:FF:000571">
    <property type="entry name" value="Maternal embryonic leucine zipper kinase"/>
    <property type="match status" value="1"/>
</dbReference>
<dbReference type="CDD" id="cd05117">
    <property type="entry name" value="STKc_CAMK"/>
    <property type="match status" value="1"/>
</dbReference>
<feature type="compositionally biased region" description="Basic and acidic residues" evidence="11">
    <location>
        <begin position="424"/>
        <end position="446"/>
    </location>
</feature>
<feature type="active site" description="Proton acceptor" evidence="7">
    <location>
        <position position="183"/>
    </location>
</feature>
<feature type="region of interest" description="Disordered" evidence="11">
    <location>
        <begin position="736"/>
        <end position="794"/>
    </location>
</feature>
<keyword evidence="4 8" id="KW-0547">Nucleotide-binding</keyword>
<comment type="caution">
    <text evidence="13">The sequence shown here is derived from an EMBL/GenBank/DDBJ whole genome shotgun (WGS) entry which is preliminary data.</text>
</comment>
<feature type="binding site" evidence="8 10">
    <location>
        <position position="84"/>
    </location>
    <ligand>
        <name>ATP</name>
        <dbReference type="ChEBI" id="CHEBI:30616"/>
    </ligand>
</feature>
<dbReference type="InterPro" id="IPR008271">
    <property type="entry name" value="Ser/Thr_kinase_AS"/>
</dbReference>
<sequence length="965" mass="105751">MFRVSRFYYHHWLEFGVSMSDSDSRLSTTSWDVDPSSLPPGITPEFGPLADPKRYMIGREIGAGATARVFKCKRQKDGRVFAVKCLFVQRARLSEEFDRELDALHKEIGILSRLKHRNIVALFDVVETQAAVYIVMEYVGGGELFDYVVDNENFNNENVIRFVFCQVVDALLYLHVNGVIHRDLKPENILVSSMATSCPSGYEEVPGDMPAYPIVKLADFGLSKAVQNASSLAMTWVGTPQYWAPEVIKAQEDKVGYDGRADNWSLGVLLYVMLGKRYPFTGQHMNDQIRVGQFKFRKMDHVSAEAKDLVSRLIVVNPNDRISLEDALGHPWLKNFPPAQALQQIWVPESRVPQLIELYSTLTARAIGYEPAAPVTKTSTVLKPTSIAEAPSPLASFHEPGEDSPMTIDDDDYSPIEGVQVEHLNSHKPIESGDVTRKPSRQEEHHHQHASWAVQNRSGSRSPVSDAANRVVVPNLAANLGKKAAQDFRLDELCTAQLNILKIFQQIYIHFRHHPVVAQLVQAMIFEARELQTQTTVMLSRCGDIAEVVRKDLSDMVLFAEEGMPDEAMAGLDSVKAKLQGMSTSSEELHAHYVEFEGKVQKIIVGLPTTVVGVPPAQQREITAKAILDAKEVIDSDVKMSTDGPKISFVETTSSANGSSVGGGGGGDSATKRTVSRRSKRANERLDSLLDRLRNLPPDEKVISTADGKGDAIDPEAAELLDLPFLAAGYVGGYSQEHKKPGASSDESAEVSDKELDSPRGTAWATPERASKKSGEDESKSSGKGPVNGSSEATGQLAVARKQPNGAPDPTAALIADSMRKLRRIDQILHKVTVFWQGVDQSVAKLSDMRENAARLLAGTTKSARILAVFRDRAREYDEFWKTYEDVCKQYADASTRQMQAYLEDMNLVYAQVDDFDLKSAAAAAAGGARDGDASPPPAPSLVARQGSAASMRLALADATGAGSR</sequence>
<feature type="compositionally biased region" description="Polar residues" evidence="11">
    <location>
        <begin position="453"/>
        <end position="463"/>
    </location>
</feature>
<feature type="region of interest" description="Disordered" evidence="11">
    <location>
        <begin position="649"/>
        <end position="685"/>
    </location>
</feature>
<dbReference type="PROSITE" id="PS00107">
    <property type="entry name" value="PROTEIN_KINASE_ATP"/>
    <property type="match status" value="1"/>
</dbReference>
<feature type="region of interest" description="Disordered" evidence="11">
    <location>
        <begin position="927"/>
        <end position="948"/>
    </location>
</feature>
<evidence type="ECO:0000256" key="6">
    <source>
        <dbReference type="ARBA" id="ARBA00022840"/>
    </source>
</evidence>
<gene>
    <name evidence="13" type="ORF">FOZ61_005841</name>
</gene>
<feature type="compositionally biased region" description="Basic and acidic residues" evidence="11">
    <location>
        <begin position="769"/>
        <end position="781"/>
    </location>
</feature>
<dbReference type="AlphaFoldDB" id="A0A7J6LFT0"/>
<dbReference type="EMBL" id="JABAHT010000323">
    <property type="protein sequence ID" value="KAF4658115.1"/>
    <property type="molecule type" value="Genomic_DNA"/>
</dbReference>
<evidence type="ECO:0000256" key="7">
    <source>
        <dbReference type="PIRSR" id="PIRSR630616-1"/>
    </source>
</evidence>
<dbReference type="InterPro" id="IPR011009">
    <property type="entry name" value="Kinase-like_dom_sf"/>
</dbReference>
<evidence type="ECO:0000256" key="9">
    <source>
        <dbReference type="PIRSR" id="PIRSR630616-3"/>
    </source>
</evidence>
<feature type="cross-link" description="Glycyl lysine isopeptide (Lys-Gly) (interchain with G-Cter in SUMO2)" evidence="9">
    <location>
        <position position="185"/>
    </location>
</feature>
<feature type="domain" description="Protein kinase" evidence="12">
    <location>
        <begin position="55"/>
        <end position="333"/>
    </location>
</feature>
<feature type="binding site" evidence="8">
    <location>
        <position position="219"/>
    </location>
    <ligand>
        <name>ATP</name>
        <dbReference type="ChEBI" id="CHEBI:30616"/>
    </ligand>
</feature>
<evidence type="ECO:0000256" key="2">
    <source>
        <dbReference type="ARBA" id="ARBA00022527"/>
    </source>
</evidence>
<dbReference type="InterPro" id="IPR017441">
    <property type="entry name" value="Protein_kinase_ATP_BS"/>
</dbReference>
<evidence type="ECO:0000313" key="14">
    <source>
        <dbReference type="Proteomes" id="UP000570595"/>
    </source>
</evidence>
<dbReference type="PROSITE" id="PS00108">
    <property type="entry name" value="PROTEIN_KINASE_ST"/>
    <property type="match status" value="1"/>
</dbReference>
<protein>
    <recommendedName>
        <fullName evidence="12">Protein kinase domain-containing protein</fullName>
    </recommendedName>
</protein>
<keyword evidence="5" id="KW-0418">Kinase</keyword>
<dbReference type="SMART" id="SM00220">
    <property type="entry name" value="S_TKc"/>
    <property type="match status" value="1"/>
</dbReference>
<feature type="region of interest" description="Disordered" evidence="11">
    <location>
        <begin position="390"/>
        <end position="466"/>
    </location>
</feature>
<accession>A0A7J6LFT0</accession>
<evidence type="ECO:0000256" key="10">
    <source>
        <dbReference type="PROSITE-ProRule" id="PRU10141"/>
    </source>
</evidence>
<organism evidence="13 14">
    <name type="scientific">Perkinsus olseni</name>
    <name type="common">Perkinsus atlanticus</name>
    <dbReference type="NCBI Taxonomy" id="32597"/>
    <lineage>
        <taxon>Eukaryota</taxon>
        <taxon>Sar</taxon>
        <taxon>Alveolata</taxon>
        <taxon>Perkinsozoa</taxon>
        <taxon>Perkinsea</taxon>
        <taxon>Perkinsida</taxon>
        <taxon>Perkinsidae</taxon>
        <taxon>Perkinsus</taxon>
    </lineage>
</organism>
<evidence type="ECO:0000256" key="1">
    <source>
        <dbReference type="ARBA" id="ARBA00011245"/>
    </source>
</evidence>
<dbReference type="Proteomes" id="UP000570595">
    <property type="component" value="Unassembled WGS sequence"/>
</dbReference>
<dbReference type="Pfam" id="PF00069">
    <property type="entry name" value="Pkinase"/>
    <property type="match status" value="1"/>
</dbReference>
<evidence type="ECO:0000313" key="13">
    <source>
        <dbReference type="EMBL" id="KAF4658115.1"/>
    </source>
</evidence>
<feature type="binding site" evidence="8">
    <location>
        <begin position="187"/>
        <end position="188"/>
    </location>
    <ligand>
        <name>ATP</name>
        <dbReference type="ChEBI" id="CHEBI:30616"/>
    </ligand>
</feature>
<keyword evidence="6 8" id="KW-0067">ATP-binding</keyword>
<evidence type="ECO:0000256" key="3">
    <source>
        <dbReference type="ARBA" id="ARBA00022679"/>
    </source>
</evidence>
<dbReference type="InterPro" id="IPR000719">
    <property type="entry name" value="Prot_kinase_dom"/>
</dbReference>
<reference evidence="13 14" key="1">
    <citation type="submission" date="2020-04" db="EMBL/GenBank/DDBJ databases">
        <title>Perkinsus olseni comparative genomics.</title>
        <authorList>
            <person name="Bogema D.R."/>
        </authorList>
    </citation>
    <scope>NUCLEOTIDE SEQUENCE [LARGE SCALE GENOMIC DNA]</scope>
    <source>
        <strain evidence="13">ATCC PRA-179</strain>
    </source>
</reference>
<evidence type="ECO:0000256" key="11">
    <source>
        <dbReference type="SAM" id="MobiDB-lite"/>
    </source>
</evidence>
<comment type="subunit">
    <text evidence="1">Monomer.</text>
</comment>
<keyword evidence="3" id="KW-0808">Transferase</keyword>
<evidence type="ECO:0000256" key="4">
    <source>
        <dbReference type="ARBA" id="ARBA00022741"/>
    </source>
</evidence>
<evidence type="ECO:0000256" key="8">
    <source>
        <dbReference type="PIRSR" id="PIRSR630616-2"/>
    </source>
</evidence>
<dbReference type="GO" id="GO:0005524">
    <property type="term" value="F:ATP binding"/>
    <property type="evidence" value="ECO:0007669"/>
    <property type="project" value="UniProtKB-UniRule"/>
</dbReference>
<dbReference type="PROSITE" id="PS50011">
    <property type="entry name" value="PROTEIN_KINASE_DOM"/>
    <property type="match status" value="1"/>
</dbReference>
<proteinExistence type="predicted"/>
<dbReference type="OrthoDB" id="40902at2759"/>
<name>A0A7J6LFT0_PEROL</name>
<keyword evidence="2" id="KW-0723">Serine/threonine-protein kinase</keyword>
<dbReference type="PANTHER" id="PTHR24350">
    <property type="entry name" value="SERINE/THREONINE-PROTEIN KINASE IAL-RELATED"/>
    <property type="match status" value="1"/>
</dbReference>